<name>A0A845LFX2_HELGE</name>
<dbReference type="InterPro" id="IPR011737">
    <property type="entry name" value="CHP02206_TP0381"/>
</dbReference>
<dbReference type="AlphaFoldDB" id="A0A845LFX2"/>
<keyword evidence="2" id="KW-1133">Transmembrane helix</keyword>
<keyword evidence="2" id="KW-0472">Membrane</keyword>
<reference evidence="3 4" key="1">
    <citation type="submission" date="2020-01" db="EMBL/GenBank/DDBJ databases">
        <title>Whole genome sequence of Heliobacterium gestii DSM 11169.</title>
        <authorList>
            <person name="Kyndt J.A."/>
            <person name="Meyer T.E."/>
        </authorList>
    </citation>
    <scope>NUCLEOTIDE SEQUENCE [LARGE SCALE GENOMIC DNA]</scope>
    <source>
        <strain evidence="3 4">DSM 11169</strain>
    </source>
</reference>
<keyword evidence="2" id="KW-0812">Transmembrane</keyword>
<feature type="transmembrane region" description="Helical" evidence="2">
    <location>
        <begin position="82"/>
        <end position="99"/>
    </location>
</feature>
<feature type="compositionally biased region" description="Polar residues" evidence="1">
    <location>
        <begin position="252"/>
        <end position="267"/>
    </location>
</feature>
<keyword evidence="4" id="KW-1185">Reference proteome</keyword>
<dbReference type="EMBL" id="WXEX01000007">
    <property type="protein sequence ID" value="MZP43335.1"/>
    <property type="molecule type" value="Genomic_DNA"/>
</dbReference>
<protein>
    <submittedName>
        <fullName evidence="3">TIGR02206 family membrane protein</fullName>
    </submittedName>
</protein>
<dbReference type="OrthoDB" id="9813172at2"/>
<accession>A0A845LFX2</accession>
<gene>
    <name evidence="3" type="ORF">GTO89_09815</name>
</gene>
<feature type="transmembrane region" description="Helical" evidence="2">
    <location>
        <begin position="104"/>
        <end position="122"/>
    </location>
</feature>
<evidence type="ECO:0000256" key="1">
    <source>
        <dbReference type="SAM" id="MobiDB-lite"/>
    </source>
</evidence>
<feature type="transmembrane region" description="Helical" evidence="2">
    <location>
        <begin position="20"/>
        <end position="39"/>
    </location>
</feature>
<comment type="caution">
    <text evidence="3">The sequence shown here is derived from an EMBL/GenBank/DDBJ whole genome shotgun (WGS) entry which is preliminary data.</text>
</comment>
<sequence>MVSAFLVFEPTAEPFIPYSLSHIIVLILLAAIIVGLYLCRDRLSETFRRRFRFSLAAGLFLQELFIQGWNIAGGFWSPDASLPLHLCNVSCLLCGVMLLKGNQTLYEITYFCGLIGAAQALLTPDLGPFAFPHVIFYRFFFAHSAIIIACLYMTFVEKYRPYWASIGKTVVITNLFMLFVGAVDYITGGNYMYLRAKPDNPSLLDILGPWPWYILSLEAVALFLMVIYYLPFAFGDWRKARREKAQIEKAQETASPRSSQGQPPLGM</sequence>
<dbReference type="Pfam" id="PF14808">
    <property type="entry name" value="TMEM164"/>
    <property type="match status" value="1"/>
</dbReference>
<evidence type="ECO:0000313" key="4">
    <source>
        <dbReference type="Proteomes" id="UP000471031"/>
    </source>
</evidence>
<feature type="transmembrane region" description="Helical" evidence="2">
    <location>
        <begin position="134"/>
        <end position="155"/>
    </location>
</feature>
<dbReference type="NCBIfam" id="TIGR02206">
    <property type="entry name" value="intg_mem_TP0381"/>
    <property type="match status" value="1"/>
</dbReference>
<feature type="transmembrane region" description="Helical" evidence="2">
    <location>
        <begin position="213"/>
        <end position="234"/>
    </location>
</feature>
<dbReference type="Proteomes" id="UP000471031">
    <property type="component" value="Unassembled WGS sequence"/>
</dbReference>
<proteinExistence type="predicted"/>
<feature type="transmembrane region" description="Helical" evidence="2">
    <location>
        <begin position="51"/>
        <end position="76"/>
    </location>
</feature>
<evidence type="ECO:0000313" key="3">
    <source>
        <dbReference type="EMBL" id="MZP43335.1"/>
    </source>
</evidence>
<evidence type="ECO:0000256" key="2">
    <source>
        <dbReference type="SAM" id="Phobius"/>
    </source>
</evidence>
<feature type="region of interest" description="Disordered" evidence="1">
    <location>
        <begin position="247"/>
        <end position="267"/>
    </location>
</feature>
<organism evidence="3 4">
    <name type="scientific">Heliomicrobium gestii</name>
    <name type="common">Heliobacterium gestii</name>
    <dbReference type="NCBI Taxonomy" id="2699"/>
    <lineage>
        <taxon>Bacteria</taxon>
        <taxon>Bacillati</taxon>
        <taxon>Bacillota</taxon>
        <taxon>Clostridia</taxon>
        <taxon>Eubacteriales</taxon>
        <taxon>Heliobacteriaceae</taxon>
        <taxon>Heliomicrobium</taxon>
    </lineage>
</organism>